<dbReference type="PANTHER" id="PTHR46268">
    <property type="entry name" value="STRESS RESPONSE PROTEIN NHAX"/>
    <property type="match status" value="1"/>
</dbReference>
<organism evidence="3 6">
    <name type="scientific">Streptomyces radicis</name>
    <dbReference type="NCBI Taxonomy" id="1750517"/>
    <lineage>
        <taxon>Bacteria</taxon>
        <taxon>Bacillati</taxon>
        <taxon>Actinomycetota</taxon>
        <taxon>Actinomycetes</taxon>
        <taxon>Kitasatosporales</taxon>
        <taxon>Streptomycetaceae</taxon>
        <taxon>Streptomyces</taxon>
    </lineage>
</organism>
<dbReference type="AlphaFoldDB" id="A0A3A9W9I3"/>
<evidence type="ECO:0000259" key="2">
    <source>
        <dbReference type="Pfam" id="PF00582"/>
    </source>
</evidence>
<evidence type="ECO:0000313" key="3">
    <source>
        <dbReference type="EMBL" id="RKN04226.1"/>
    </source>
</evidence>
<proteinExistence type="inferred from homology"/>
<protein>
    <submittedName>
        <fullName evidence="3">Universal stress protein</fullName>
    </submittedName>
</protein>
<keyword evidence="5" id="KW-1185">Reference proteome</keyword>
<dbReference type="EMBL" id="RBDX01000038">
    <property type="protein sequence ID" value="RKN04226.1"/>
    <property type="molecule type" value="Genomic_DNA"/>
</dbReference>
<dbReference type="PRINTS" id="PR01438">
    <property type="entry name" value="UNVRSLSTRESS"/>
</dbReference>
<sequence>MFRSVTVGLDGSRESLDAADWAAREAARRAAPLRLIHVGAPPIEPTHGVAAAAPGPWAARMLRTTAERLASRHPGLDVSHERLTGVPAVLLVEAVGSGELLVLGSRGLGSVAGFFVGSVTQSTVAHAACPVVLVRARATAPGAAPEAAGEVVLALDCHAPNDALARFAFEAAATAKAPLRAVSTWSVPPLYGPSPGAADPRILDTLREDNARLLTEALRPWREAYPGVEVDEESVLGRPAREITRVAEGASLVVAGRRVRRSRLGAHIGPVVHALMNHCPAPLAVVPHD</sequence>
<feature type="domain" description="UspA" evidence="2">
    <location>
        <begin position="151"/>
        <end position="287"/>
    </location>
</feature>
<dbReference type="RefSeq" id="WP_120700163.1">
    <property type="nucleotide sequence ID" value="NZ_RBDX01000038.1"/>
</dbReference>
<dbReference type="OrthoDB" id="4867015at2"/>
<evidence type="ECO:0000313" key="4">
    <source>
        <dbReference type="EMBL" id="RKN14744.1"/>
    </source>
</evidence>
<dbReference type="Proteomes" id="UP000275024">
    <property type="component" value="Unassembled WGS sequence"/>
</dbReference>
<dbReference type="Proteomes" id="UP000268652">
    <property type="component" value="Unassembled WGS sequence"/>
</dbReference>
<dbReference type="InterPro" id="IPR006016">
    <property type="entry name" value="UspA"/>
</dbReference>
<name>A0A3A9W9I3_9ACTN</name>
<dbReference type="PANTHER" id="PTHR46268:SF6">
    <property type="entry name" value="UNIVERSAL STRESS PROTEIN UP12"/>
    <property type="match status" value="1"/>
</dbReference>
<evidence type="ECO:0000313" key="6">
    <source>
        <dbReference type="Proteomes" id="UP000275024"/>
    </source>
</evidence>
<comment type="caution">
    <text evidence="3">The sequence shown here is derived from an EMBL/GenBank/DDBJ whole genome shotgun (WGS) entry which is preliminary data.</text>
</comment>
<gene>
    <name evidence="4" type="ORF">D7318_28715</name>
    <name evidence="3" type="ORF">D7319_28955</name>
</gene>
<accession>A0A3A9W9I3</accession>
<dbReference type="SUPFAM" id="SSF52402">
    <property type="entry name" value="Adenine nucleotide alpha hydrolases-like"/>
    <property type="match status" value="2"/>
</dbReference>
<dbReference type="Gene3D" id="3.40.50.620">
    <property type="entry name" value="HUPs"/>
    <property type="match status" value="2"/>
</dbReference>
<evidence type="ECO:0000256" key="1">
    <source>
        <dbReference type="ARBA" id="ARBA00008791"/>
    </source>
</evidence>
<dbReference type="InterPro" id="IPR006015">
    <property type="entry name" value="Universal_stress_UspA"/>
</dbReference>
<feature type="domain" description="UspA" evidence="2">
    <location>
        <begin position="1"/>
        <end position="135"/>
    </location>
</feature>
<dbReference type="EMBL" id="RBDY01000037">
    <property type="protein sequence ID" value="RKN14744.1"/>
    <property type="molecule type" value="Genomic_DNA"/>
</dbReference>
<dbReference type="InterPro" id="IPR014729">
    <property type="entry name" value="Rossmann-like_a/b/a_fold"/>
</dbReference>
<evidence type="ECO:0000313" key="5">
    <source>
        <dbReference type="Proteomes" id="UP000268652"/>
    </source>
</evidence>
<reference evidence="5 6" key="1">
    <citation type="submission" date="2018-09" db="EMBL/GenBank/DDBJ databases">
        <title>Streptomyces sp. nov. DS1-2, an endophytic actinomycete isolated from roots of Dendrobium scabrilingue.</title>
        <authorList>
            <person name="Kuncharoen N."/>
            <person name="Kudo T."/>
            <person name="Ohkuma M."/>
            <person name="Yuki M."/>
            <person name="Tanasupawat S."/>
        </authorList>
    </citation>
    <scope>NUCLEOTIDE SEQUENCE [LARGE SCALE GENOMIC DNA]</scope>
    <source>
        <strain evidence="3 6">AZ1-7</strain>
        <strain evidence="4 5">DS1-2</strain>
    </source>
</reference>
<comment type="similarity">
    <text evidence="1">Belongs to the universal stress protein A family.</text>
</comment>
<dbReference type="Pfam" id="PF00582">
    <property type="entry name" value="Usp"/>
    <property type="match status" value="2"/>
</dbReference>